<evidence type="ECO:0000313" key="2">
    <source>
        <dbReference type="EMBL" id="TMQ89877.1"/>
    </source>
</evidence>
<dbReference type="EMBL" id="VCKW01000356">
    <property type="protein sequence ID" value="TMQ89877.1"/>
    <property type="molecule type" value="Genomic_DNA"/>
</dbReference>
<feature type="compositionally biased region" description="Basic and acidic residues" evidence="1">
    <location>
        <begin position="133"/>
        <end position="144"/>
    </location>
</feature>
<feature type="compositionally biased region" description="Acidic residues" evidence="1">
    <location>
        <begin position="226"/>
        <end position="235"/>
    </location>
</feature>
<dbReference type="Proteomes" id="UP000309174">
    <property type="component" value="Unassembled WGS sequence"/>
</dbReference>
<proteinExistence type="predicted"/>
<gene>
    <name evidence="2" type="ORF">ETD83_37940</name>
</gene>
<keyword evidence="3" id="KW-1185">Reference proteome</keyword>
<dbReference type="AlphaFoldDB" id="A0A5C4IZW3"/>
<reference evidence="2 3" key="1">
    <citation type="submission" date="2019-05" db="EMBL/GenBank/DDBJ databases">
        <title>Draft genome sequence of Actinomadura sp. 14C53.</title>
        <authorList>
            <person name="Saricaoglu S."/>
            <person name="Isik K."/>
        </authorList>
    </citation>
    <scope>NUCLEOTIDE SEQUENCE [LARGE SCALE GENOMIC DNA]</scope>
    <source>
        <strain evidence="2 3">14C53</strain>
    </source>
</reference>
<protein>
    <submittedName>
        <fullName evidence="2">Uncharacterized protein</fullName>
    </submittedName>
</protein>
<organism evidence="2 3">
    <name type="scientific">Actinomadura soli</name>
    <dbReference type="NCBI Taxonomy" id="2508997"/>
    <lineage>
        <taxon>Bacteria</taxon>
        <taxon>Bacillati</taxon>
        <taxon>Actinomycetota</taxon>
        <taxon>Actinomycetes</taxon>
        <taxon>Streptosporangiales</taxon>
        <taxon>Thermomonosporaceae</taxon>
        <taxon>Actinomadura</taxon>
    </lineage>
</organism>
<evidence type="ECO:0000256" key="1">
    <source>
        <dbReference type="SAM" id="MobiDB-lite"/>
    </source>
</evidence>
<comment type="caution">
    <text evidence="2">The sequence shown here is derived from an EMBL/GenBank/DDBJ whole genome shotgun (WGS) entry which is preliminary data.</text>
</comment>
<feature type="compositionally biased region" description="Low complexity" evidence="1">
    <location>
        <begin position="18"/>
        <end position="51"/>
    </location>
</feature>
<feature type="compositionally biased region" description="Pro residues" evidence="1">
    <location>
        <begin position="63"/>
        <end position="72"/>
    </location>
</feature>
<evidence type="ECO:0000313" key="3">
    <source>
        <dbReference type="Proteomes" id="UP000309174"/>
    </source>
</evidence>
<feature type="compositionally biased region" description="Pro residues" evidence="1">
    <location>
        <begin position="1"/>
        <end position="17"/>
    </location>
</feature>
<sequence length="235" mass="25002">MSAPPPGPLPVDAPPSDPVDGSWGALSWDTETSSWDSETSSWDTETSSWDTESWDTNDEPDLGQPPEPPLKRPPILSSELRPFDPGEFLVNGGNGHTANGHEVGNSGHNGERLNGANGAALNGSPGGGDPGSDDDRWDAFRRGSFDLPGTAEGSLTAPIPPVPADDLPWSSPVRPGDEEPTGAFPAFPSDEEPLRGPVQPMDPAASADWLDDEPRGRHSRRSHSSDDEDYGPPWW</sequence>
<name>A0A5C4IZW3_9ACTN</name>
<accession>A0A5C4IZW3</accession>
<feature type="region of interest" description="Disordered" evidence="1">
    <location>
        <begin position="1"/>
        <end position="235"/>
    </location>
</feature>
<feature type="compositionally biased region" description="Acidic residues" evidence="1">
    <location>
        <begin position="52"/>
        <end position="61"/>
    </location>
</feature>